<keyword evidence="1 4" id="KW-0378">Hydrolase</keyword>
<feature type="compositionally biased region" description="Low complexity" evidence="5">
    <location>
        <begin position="235"/>
        <end position="258"/>
    </location>
</feature>
<dbReference type="Gene3D" id="3.40.50.180">
    <property type="entry name" value="Methylesterase CheB, C-terminal domain"/>
    <property type="match status" value="1"/>
</dbReference>
<evidence type="ECO:0000256" key="2">
    <source>
        <dbReference type="ARBA" id="ARBA00039140"/>
    </source>
</evidence>
<dbReference type="GO" id="GO:0005737">
    <property type="term" value="C:cytoplasm"/>
    <property type="evidence" value="ECO:0007669"/>
    <property type="project" value="InterPro"/>
</dbReference>
<dbReference type="PROSITE" id="PS50122">
    <property type="entry name" value="CHEB"/>
    <property type="match status" value="1"/>
</dbReference>
<feature type="compositionally biased region" description="Low complexity" evidence="5">
    <location>
        <begin position="138"/>
        <end position="153"/>
    </location>
</feature>
<evidence type="ECO:0000256" key="5">
    <source>
        <dbReference type="SAM" id="MobiDB-lite"/>
    </source>
</evidence>
<proteinExistence type="predicted"/>
<dbReference type="GO" id="GO:0006935">
    <property type="term" value="P:chemotaxis"/>
    <property type="evidence" value="ECO:0007669"/>
    <property type="project" value="UniProtKB-UniRule"/>
</dbReference>
<evidence type="ECO:0000313" key="7">
    <source>
        <dbReference type="EMBL" id="AUX33530.1"/>
    </source>
</evidence>
<dbReference type="PANTHER" id="PTHR42872">
    <property type="entry name" value="PROTEIN-GLUTAMATE METHYLESTERASE/PROTEIN-GLUTAMINE GLUTAMINASE"/>
    <property type="match status" value="1"/>
</dbReference>
<protein>
    <recommendedName>
        <fullName evidence="2">protein-glutamate methylesterase</fullName>
        <ecNumber evidence="2">3.1.1.61</ecNumber>
    </recommendedName>
</protein>
<reference evidence="7 8" key="1">
    <citation type="submission" date="2015-09" db="EMBL/GenBank/DDBJ databases">
        <title>Sorangium comparison.</title>
        <authorList>
            <person name="Zaburannyi N."/>
            <person name="Bunk B."/>
            <person name="Overmann J."/>
            <person name="Mueller R."/>
        </authorList>
    </citation>
    <scope>NUCLEOTIDE SEQUENCE [LARGE SCALE GENOMIC DNA]</scope>
    <source>
        <strain evidence="7 8">So ce836</strain>
    </source>
</reference>
<dbReference type="InterPro" id="IPR035909">
    <property type="entry name" value="CheB_C"/>
</dbReference>
<name>A0A4P2QTC1_SORCE</name>
<evidence type="ECO:0000256" key="1">
    <source>
        <dbReference type="ARBA" id="ARBA00022801"/>
    </source>
</evidence>
<evidence type="ECO:0000259" key="6">
    <source>
        <dbReference type="PROSITE" id="PS50122"/>
    </source>
</evidence>
<feature type="active site" evidence="4">
    <location>
        <position position="134"/>
    </location>
</feature>
<dbReference type="Pfam" id="PF01339">
    <property type="entry name" value="CheB_methylest"/>
    <property type="match status" value="1"/>
</dbReference>
<feature type="active site" evidence="4">
    <location>
        <position position="43"/>
    </location>
</feature>
<dbReference type="EMBL" id="CP012672">
    <property type="protein sequence ID" value="AUX33530.1"/>
    <property type="molecule type" value="Genomic_DNA"/>
</dbReference>
<dbReference type="PANTHER" id="PTHR42872:SF6">
    <property type="entry name" value="PROTEIN-GLUTAMATE METHYLESTERASE_PROTEIN-GLUTAMINE GLUTAMINASE"/>
    <property type="match status" value="1"/>
</dbReference>
<evidence type="ECO:0000313" key="8">
    <source>
        <dbReference type="Proteomes" id="UP000295497"/>
    </source>
</evidence>
<comment type="catalytic activity">
    <reaction evidence="3">
        <text>[protein]-L-glutamate 5-O-methyl ester + H2O = L-glutamyl-[protein] + methanol + H(+)</text>
        <dbReference type="Rhea" id="RHEA:23236"/>
        <dbReference type="Rhea" id="RHEA-COMP:10208"/>
        <dbReference type="Rhea" id="RHEA-COMP:10311"/>
        <dbReference type="ChEBI" id="CHEBI:15377"/>
        <dbReference type="ChEBI" id="CHEBI:15378"/>
        <dbReference type="ChEBI" id="CHEBI:17790"/>
        <dbReference type="ChEBI" id="CHEBI:29973"/>
        <dbReference type="ChEBI" id="CHEBI:82795"/>
        <dbReference type="EC" id="3.1.1.61"/>
    </reaction>
</comment>
<dbReference type="Proteomes" id="UP000295497">
    <property type="component" value="Chromosome"/>
</dbReference>
<feature type="compositionally biased region" description="Low complexity" evidence="5">
    <location>
        <begin position="176"/>
        <end position="191"/>
    </location>
</feature>
<sequence length="258" mass="26916">MIEARSRSQLVVVGCSAGGIEALCTLLSTLRAPFPAPIVIAQHLDPRRESHLGDVLRRRSELPVRTVASAAPLEDGVVYIVPPGRDVEITDHELRLQPESSARPKPSVDTLFRTAAEVFGENLIAIVLTGNGSDGTLAPATSRSAAAPSSSRTPTPPSSGACPSRWPRPRWTSWPTSIASEASSASSSRGRTSSRRRTRTSGSSRSSTSCASGAGSTSRNTSRRPSCAGSGAGWRPRTPTPSTTTSATSPSTPRSTSG</sequence>
<feature type="active site" evidence="4">
    <location>
        <position position="16"/>
    </location>
</feature>
<dbReference type="EC" id="3.1.1.61" evidence="2"/>
<feature type="domain" description="CheB-type methylesterase" evidence="6">
    <location>
        <begin position="4"/>
        <end position="170"/>
    </location>
</feature>
<dbReference type="GO" id="GO:0000156">
    <property type="term" value="F:phosphorelay response regulator activity"/>
    <property type="evidence" value="ECO:0007669"/>
    <property type="project" value="InterPro"/>
</dbReference>
<dbReference type="InterPro" id="IPR000673">
    <property type="entry name" value="Sig_transdc_resp-reg_Me-estase"/>
</dbReference>
<keyword evidence="4" id="KW-0145">Chemotaxis</keyword>
<dbReference type="SUPFAM" id="SSF52738">
    <property type="entry name" value="Methylesterase CheB, C-terminal domain"/>
    <property type="match status" value="1"/>
</dbReference>
<feature type="compositionally biased region" description="Low complexity" evidence="5">
    <location>
        <begin position="200"/>
        <end position="219"/>
    </location>
</feature>
<dbReference type="GO" id="GO:0008984">
    <property type="term" value="F:protein-glutamate methylesterase activity"/>
    <property type="evidence" value="ECO:0007669"/>
    <property type="project" value="UniProtKB-EC"/>
</dbReference>
<feature type="region of interest" description="Disordered" evidence="5">
    <location>
        <begin position="138"/>
        <end position="258"/>
    </location>
</feature>
<evidence type="ECO:0000256" key="4">
    <source>
        <dbReference type="PROSITE-ProRule" id="PRU00050"/>
    </source>
</evidence>
<gene>
    <name evidence="7" type="ORF">SOCE836_056900</name>
</gene>
<organism evidence="7 8">
    <name type="scientific">Sorangium cellulosum</name>
    <name type="common">Polyangium cellulosum</name>
    <dbReference type="NCBI Taxonomy" id="56"/>
    <lineage>
        <taxon>Bacteria</taxon>
        <taxon>Pseudomonadati</taxon>
        <taxon>Myxococcota</taxon>
        <taxon>Polyangia</taxon>
        <taxon>Polyangiales</taxon>
        <taxon>Polyangiaceae</taxon>
        <taxon>Sorangium</taxon>
    </lineage>
</organism>
<accession>A0A4P2QTC1</accession>
<dbReference type="AlphaFoldDB" id="A0A4P2QTC1"/>
<evidence type="ECO:0000256" key="3">
    <source>
        <dbReference type="ARBA" id="ARBA00048267"/>
    </source>
</evidence>